<dbReference type="SUPFAM" id="SSF51182">
    <property type="entry name" value="RmlC-like cupins"/>
    <property type="match status" value="1"/>
</dbReference>
<evidence type="ECO:0000313" key="1">
    <source>
        <dbReference type="EMBL" id="QDP97977.1"/>
    </source>
</evidence>
<reference evidence="1 2" key="1">
    <citation type="submission" date="2019-07" db="EMBL/GenBank/DDBJ databases">
        <title>Microlunatus dokdonensis sp. nov. isolated from the rhizospheric soil of the wild plant Elymus tsukushiensis.</title>
        <authorList>
            <person name="Ghim S.-Y."/>
            <person name="Hwang Y.-J."/>
            <person name="Son J.-S."/>
            <person name="Shin J.-H."/>
        </authorList>
    </citation>
    <scope>NUCLEOTIDE SEQUENCE [LARGE SCALE GENOMIC DNA]</scope>
    <source>
        <strain evidence="1 2">KUDC0627</strain>
    </source>
</reference>
<name>A0A516Q3G4_9ACTN</name>
<dbReference type="RefSeq" id="WP_143987931.1">
    <property type="nucleotide sequence ID" value="NZ_CP041692.1"/>
</dbReference>
<protein>
    <submittedName>
        <fullName evidence="1">Cupin domain-containing protein</fullName>
    </submittedName>
</protein>
<gene>
    <name evidence="1" type="ORF">FOE78_20575</name>
</gene>
<organism evidence="1 2">
    <name type="scientific">Microlunatus elymi</name>
    <dbReference type="NCBI Taxonomy" id="2596828"/>
    <lineage>
        <taxon>Bacteria</taxon>
        <taxon>Bacillati</taxon>
        <taxon>Actinomycetota</taxon>
        <taxon>Actinomycetes</taxon>
        <taxon>Propionibacteriales</taxon>
        <taxon>Propionibacteriaceae</taxon>
        <taxon>Microlunatus</taxon>
    </lineage>
</organism>
<dbReference type="Proteomes" id="UP000319263">
    <property type="component" value="Chromosome"/>
</dbReference>
<sequence length="124" mass="13493">MPGTNREDAAVGVDTDEIEGRYAELGDYTVGFERFPLDIDPARYFVGLPGDRCGCPHWGQVTTGRITFRWLDHEETFVAGDVYYAPPGHLPLITAGTAVIEFSPTAELQRTLEVVGTNMTGASA</sequence>
<evidence type="ECO:0000313" key="2">
    <source>
        <dbReference type="Proteomes" id="UP000319263"/>
    </source>
</evidence>
<proteinExistence type="predicted"/>
<dbReference type="EMBL" id="CP041692">
    <property type="protein sequence ID" value="QDP97977.1"/>
    <property type="molecule type" value="Genomic_DNA"/>
</dbReference>
<accession>A0A516Q3G4</accession>
<dbReference type="InterPro" id="IPR011051">
    <property type="entry name" value="RmlC_Cupin_sf"/>
</dbReference>
<dbReference type="AlphaFoldDB" id="A0A516Q3G4"/>
<dbReference type="KEGG" id="mik:FOE78_20575"/>
<keyword evidence="2" id="KW-1185">Reference proteome</keyword>
<dbReference type="OrthoDB" id="1119958at2"/>